<dbReference type="EMBL" id="CP097636">
    <property type="protein sequence ID" value="URI09660.1"/>
    <property type="molecule type" value="Genomic_DNA"/>
</dbReference>
<dbReference type="RefSeq" id="WP_250197883.1">
    <property type="nucleotide sequence ID" value="NZ_CP097636.1"/>
</dbReference>
<evidence type="ECO:0008006" key="5">
    <source>
        <dbReference type="Google" id="ProtNLM"/>
    </source>
</evidence>
<sequence>MNRTPAPRRPAGPATLLLAVCMAASLAACSTTSPDVVQRGDAQRLSSVQDATVLSVRPVTVDGSQSGGGGVTGALVGGALGASRSHGTESAIIGVLGAVAGAVVGNAVERTATREDAYEILVQLPSGERRAVVQAKGNENWQPGEPVILVTSGGKTRVARAPAGTVPRTNPPAPVYSPQPPSSQAPATTPSVAPVYSPTGPLRS</sequence>
<proteinExistence type="predicted"/>
<dbReference type="PROSITE" id="PS51257">
    <property type="entry name" value="PROKAR_LIPOPROTEIN"/>
    <property type="match status" value="1"/>
</dbReference>
<evidence type="ECO:0000256" key="2">
    <source>
        <dbReference type="SAM" id="SignalP"/>
    </source>
</evidence>
<feature type="region of interest" description="Disordered" evidence="1">
    <location>
        <begin position="161"/>
        <end position="204"/>
    </location>
</feature>
<feature type="compositionally biased region" description="Pro residues" evidence="1">
    <location>
        <begin position="169"/>
        <end position="183"/>
    </location>
</feature>
<name>A0ABY4SBW5_AQUTE</name>
<organism evidence="3 4">
    <name type="scientific">Aquincola tertiaricarbonis</name>
    <dbReference type="NCBI Taxonomy" id="391953"/>
    <lineage>
        <taxon>Bacteria</taxon>
        <taxon>Pseudomonadati</taxon>
        <taxon>Pseudomonadota</taxon>
        <taxon>Betaproteobacteria</taxon>
        <taxon>Burkholderiales</taxon>
        <taxon>Sphaerotilaceae</taxon>
        <taxon>Aquincola</taxon>
    </lineage>
</organism>
<protein>
    <recommendedName>
        <fullName evidence="5">Glycine zipper 2TM domain-containing protein</fullName>
    </recommendedName>
</protein>
<feature type="signal peptide" evidence="2">
    <location>
        <begin position="1"/>
        <end position="27"/>
    </location>
</feature>
<accession>A0ABY4SBW5</accession>
<dbReference type="Proteomes" id="UP001056201">
    <property type="component" value="Chromosome 2"/>
</dbReference>
<reference evidence="3" key="1">
    <citation type="submission" date="2022-05" db="EMBL/GenBank/DDBJ databases">
        <title>An RpoN-dependent PEP-CTERM gene is involved in floc formation of an Aquincola tertiaricarbonis strain.</title>
        <authorList>
            <person name="Qiu D."/>
            <person name="Xia M."/>
        </authorList>
    </citation>
    <scope>NUCLEOTIDE SEQUENCE</scope>
    <source>
        <strain evidence="3">RN12</strain>
    </source>
</reference>
<feature type="chain" id="PRO_5046721736" description="Glycine zipper 2TM domain-containing protein" evidence="2">
    <location>
        <begin position="28"/>
        <end position="204"/>
    </location>
</feature>
<evidence type="ECO:0000256" key="1">
    <source>
        <dbReference type="SAM" id="MobiDB-lite"/>
    </source>
</evidence>
<feature type="compositionally biased region" description="Low complexity" evidence="1">
    <location>
        <begin position="184"/>
        <end position="196"/>
    </location>
</feature>
<gene>
    <name evidence="3" type="ORF">MW290_29350</name>
</gene>
<evidence type="ECO:0000313" key="4">
    <source>
        <dbReference type="Proteomes" id="UP001056201"/>
    </source>
</evidence>
<evidence type="ECO:0000313" key="3">
    <source>
        <dbReference type="EMBL" id="URI09660.1"/>
    </source>
</evidence>
<keyword evidence="4" id="KW-1185">Reference proteome</keyword>
<keyword evidence="2" id="KW-0732">Signal</keyword>